<evidence type="ECO:0000256" key="1">
    <source>
        <dbReference type="SAM" id="MobiDB-lite"/>
    </source>
</evidence>
<protein>
    <submittedName>
        <fullName evidence="2">Uncharacterized protein</fullName>
    </submittedName>
</protein>
<sequence length="126" mass="14228">MLTHCRRKLIERRETTPETFQQAPWFTHYHLYSRKVPTSGLFLEYLQEAKRLLTSLQPLNVAGSCKLLEHACRHRSCPPGAAGFSPTSCRPLLQVAHDVETHRLVRAKSGPAQAGNSYSPTTFDQP</sequence>
<organism evidence="2 3">
    <name type="scientific">Microthyrium microscopicum</name>
    <dbReference type="NCBI Taxonomy" id="703497"/>
    <lineage>
        <taxon>Eukaryota</taxon>
        <taxon>Fungi</taxon>
        <taxon>Dikarya</taxon>
        <taxon>Ascomycota</taxon>
        <taxon>Pezizomycotina</taxon>
        <taxon>Dothideomycetes</taxon>
        <taxon>Dothideomycetes incertae sedis</taxon>
        <taxon>Microthyriales</taxon>
        <taxon>Microthyriaceae</taxon>
        <taxon>Microthyrium</taxon>
    </lineage>
</organism>
<name>A0A6A6UFZ0_9PEZI</name>
<accession>A0A6A6UFZ0</accession>
<evidence type="ECO:0000313" key="3">
    <source>
        <dbReference type="Proteomes" id="UP000799302"/>
    </source>
</evidence>
<gene>
    <name evidence="2" type="ORF">BT63DRAFT_454670</name>
</gene>
<keyword evidence="3" id="KW-1185">Reference proteome</keyword>
<feature type="compositionally biased region" description="Polar residues" evidence="1">
    <location>
        <begin position="114"/>
        <end position="126"/>
    </location>
</feature>
<dbReference type="EMBL" id="MU004234">
    <property type="protein sequence ID" value="KAF2670481.1"/>
    <property type="molecule type" value="Genomic_DNA"/>
</dbReference>
<evidence type="ECO:0000313" key="2">
    <source>
        <dbReference type="EMBL" id="KAF2670481.1"/>
    </source>
</evidence>
<reference evidence="2" key="1">
    <citation type="journal article" date="2020" name="Stud. Mycol.">
        <title>101 Dothideomycetes genomes: a test case for predicting lifestyles and emergence of pathogens.</title>
        <authorList>
            <person name="Haridas S."/>
            <person name="Albert R."/>
            <person name="Binder M."/>
            <person name="Bloem J."/>
            <person name="Labutti K."/>
            <person name="Salamov A."/>
            <person name="Andreopoulos B."/>
            <person name="Baker S."/>
            <person name="Barry K."/>
            <person name="Bills G."/>
            <person name="Bluhm B."/>
            <person name="Cannon C."/>
            <person name="Castanera R."/>
            <person name="Culley D."/>
            <person name="Daum C."/>
            <person name="Ezra D."/>
            <person name="Gonzalez J."/>
            <person name="Henrissat B."/>
            <person name="Kuo A."/>
            <person name="Liang C."/>
            <person name="Lipzen A."/>
            <person name="Lutzoni F."/>
            <person name="Magnuson J."/>
            <person name="Mondo S."/>
            <person name="Nolan M."/>
            <person name="Ohm R."/>
            <person name="Pangilinan J."/>
            <person name="Park H.-J."/>
            <person name="Ramirez L."/>
            <person name="Alfaro M."/>
            <person name="Sun H."/>
            <person name="Tritt A."/>
            <person name="Yoshinaga Y."/>
            <person name="Zwiers L.-H."/>
            <person name="Turgeon B."/>
            <person name="Goodwin S."/>
            <person name="Spatafora J."/>
            <person name="Crous P."/>
            <person name="Grigoriev I."/>
        </authorList>
    </citation>
    <scope>NUCLEOTIDE SEQUENCE</scope>
    <source>
        <strain evidence="2">CBS 115976</strain>
    </source>
</reference>
<dbReference type="Proteomes" id="UP000799302">
    <property type="component" value="Unassembled WGS sequence"/>
</dbReference>
<proteinExistence type="predicted"/>
<feature type="region of interest" description="Disordered" evidence="1">
    <location>
        <begin position="106"/>
        <end position="126"/>
    </location>
</feature>
<dbReference type="AlphaFoldDB" id="A0A6A6UFZ0"/>